<feature type="compositionally biased region" description="Basic and acidic residues" evidence="1">
    <location>
        <begin position="261"/>
        <end position="270"/>
    </location>
</feature>
<keyword evidence="3" id="KW-1185">Reference proteome</keyword>
<feature type="compositionally biased region" description="Polar residues" evidence="1">
    <location>
        <begin position="146"/>
        <end position="160"/>
    </location>
</feature>
<dbReference type="Proteomes" id="UP000807306">
    <property type="component" value="Unassembled WGS sequence"/>
</dbReference>
<sequence length="283" mass="33420">MADDSGFDDYYTNPARSKSSKMERSSESRTRHDYDSRYSREESTRRDGNRSRTVRAHYVSGSDRDERPEHHRSSKEIDERVRRASAAINERMERESNRDKYEHEHIPERGRDGHNRHSKRRPTSRSVERKQPRNEPVDSSGDRHPSSTSYHAESRGSVTSEQEDRSRRATSSRHTRSDSLERTRDRHHHDSSSSSESSDDGGGSSRHKKRKHRDRERLGSRERDRKKRKKKDKESRRKDKDGDERRSVLTGKKIKLKVKKDKGDHERDANREKLLKFLNSAYE</sequence>
<feature type="compositionally biased region" description="Basic and acidic residues" evidence="1">
    <location>
        <begin position="62"/>
        <end position="82"/>
    </location>
</feature>
<dbReference type="EMBL" id="MU157857">
    <property type="protein sequence ID" value="KAF9527925.1"/>
    <property type="molecule type" value="Genomic_DNA"/>
</dbReference>
<evidence type="ECO:0000313" key="2">
    <source>
        <dbReference type="EMBL" id="KAF9527925.1"/>
    </source>
</evidence>
<organism evidence="2 3">
    <name type="scientific">Crepidotus variabilis</name>
    <dbReference type="NCBI Taxonomy" id="179855"/>
    <lineage>
        <taxon>Eukaryota</taxon>
        <taxon>Fungi</taxon>
        <taxon>Dikarya</taxon>
        <taxon>Basidiomycota</taxon>
        <taxon>Agaricomycotina</taxon>
        <taxon>Agaricomycetes</taxon>
        <taxon>Agaricomycetidae</taxon>
        <taxon>Agaricales</taxon>
        <taxon>Agaricineae</taxon>
        <taxon>Crepidotaceae</taxon>
        <taxon>Crepidotus</taxon>
    </lineage>
</organism>
<reference evidence="2" key="1">
    <citation type="submission" date="2020-11" db="EMBL/GenBank/DDBJ databases">
        <authorList>
            <consortium name="DOE Joint Genome Institute"/>
            <person name="Ahrendt S."/>
            <person name="Riley R."/>
            <person name="Andreopoulos W."/>
            <person name="Labutti K."/>
            <person name="Pangilinan J."/>
            <person name="Ruiz-Duenas F.J."/>
            <person name="Barrasa J.M."/>
            <person name="Sanchez-Garcia M."/>
            <person name="Camarero S."/>
            <person name="Miyauchi S."/>
            <person name="Serrano A."/>
            <person name="Linde D."/>
            <person name="Babiker R."/>
            <person name="Drula E."/>
            <person name="Ayuso-Fernandez I."/>
            <person name="Pacheco R."/>
            <person name="Padilla G."/>
            <person name="Ferreira P."/>
            <person name="Barriuso J."/>
            <person name="Kellner H."/>
            <person name="Castanera R."/>
            <person name="Alfaro M."/>
            <person name="Ramirez L."/>
            <person name="Pisabarro A.G."/>
            <person name="Kuo A."/>
            <person name="Tritt A."/>
            <person name="Lipzen A."/>
            <person name="He G."/>
            <person name="Yan M."/>
            <person name="Ng V."/>
            <person name="Cullen D."/>
            <person name="Martin F."/>
            <person name="Rosso M.-N."/>
            <person name="Henrissat B."/>
            <person name="Hibbett D."/>
            <person name="Martinez A.T."/>
            <person name="Grigoriev I.V."/>
        </authorList>
    </citation>
    <scope>NUCLEOTIDE SEQUENCE</scope>
    <source>
        <strain evidence="2">CBS 506.95</strain>
    </source>
</reference>
<feature type="compositionally biased region" description="Basic residues" evidence="1">
    <location>
        <begin position="205"/>
        <end position="214"/>
    </location>
</feature>
<gene>
    <name evidence="2" type="ORF">CPB83DRAFT_894865</name>
</gene>
<evidence type="ECO:0000256" key="1">
    <source>
        <dbReference type="SAM" id="MobiDB-lite"/>
    </source>
</evidence>
<comment type="caution">
    <text evidence="2">The sequence shown here is derived from an EMBL/GenBank/DDBJ whole genome shotgun (WGS) entry which is preliminary data.</text>
</comment>
<feature type="compositionally biased region" description="Basic and acidic residues" evidence="1">
    <location>
        <begin position="232"/>
        <end position="247"/>
    </location>
</feature>
<evidence type="ECO:0000313" key="3">
    <source>
        <dbReference type="Proteomes" id="UP000807306"/>
    </source>
</evidence>
<feature type="compositionally biased region" description="Basic and acidic residues" evidence="1">
    <location>
        <begin position="90"/>
        <end position="115"/>
    </location>
</feature>
<feature type="compositionally biased region" description="Basic and acidic residues" evidence="1">
    <location>
        <begin position="20"/>
        <end position="50"/>
    </location>
</feature>
<name>A0A9P6EF63_9AGAR</name>
<accession>A0A9P6EF63</accession>
<protein>
    <submittedName>
        <fullName evidence="2">Uncharacterized protein</fullName>
    </submittedName>
</protein>
<dbReference type="AlphaFoldDB" id="A0A9P6EF63"/>
<feature type="region of interest" description="Disordered" evidence="1">
    <location>
        <begin position="1"/>
        <end position="270"/>
    </location>
</feature>
<proteinExistence type="predicted"/>
<feature type="compositionally biased region" description="Basic and acidic residues" evidence="1">
    <location>
        <begin position="175"/>
        <end position="191"/>
    </location>
</feature>
<feature type="compositionally biased region" description="Basic and acidic residues" evidence="1">
    <location>
        <begin position="126"/>
        <end position="145"/>
    </location>
</feature>